<gene>
    <name evidence="2" type="ORF">PSTG_11159</name>
</gene>
<sequence>MLAPSHYLALVLTLLTGAWLARTTLAQVSCDPNELLDRNQCAEAISQILYDQPENTLDRLSTIFAKLAGNCTVCLNRYRSSGIISKQQIEDGYASIFNQCQPNSGQTPLFDGVYLQSQNHSSGHDTDYFPPQTLTCGLNTNAPLTVGEDCQDAFESIFVDNKDRMVDDNFQPTSSITKTRQTCTVLIYTTDNSPIVLKKSDISPVVLKTIEDCEGKSGVVSSTEGGSGYNGFTVVKVRSSKRCGSRSDSEGQVCY</sequence>
<keyword evidence="1" id="KW-0732">Signal</keyword>
<evidence type="ECO:0000256" key="1">
    <source>
        <dbReference type="SAM" id="SignalP"/>
    </source>
</evidence>
<comment type="caution">
    <text evidence="2">The sequence shown here is derived from an EMBL/GenBank/DDBJ whole genome shotgun (WGS) entry which is preliminary data.</text>
</comment>
<feature type="chain" id="PRO_5005549616" description="Secreted protein" evidence="1">
    <location>
        <begin position="27"/>
        <end position="255"/>
    </location>
</feature>
<feature type="signal peptide" evidence="1">
    <location>
        <begin position="1"/>
        <end position="26"/>
    </location>
</feature>
<dbReference type="EMBL" id="AJIL01000095">
    <property type="protein sequence ID" value="KNE95554.1"/>
    <property type="molecule type" value="Genomic_DNA"/>
</dbReference>
<name>A0A0L0V9A1_9BASI</name>
<proteinExistence type="predicted"/>
<evidence type="ECO:0000313" key="3">
    <source>
        <dbReference type="Proteomes" id="UP000054564"/>
    </source>
</evidence>
<accession>A0A0L0V9A1</accession>
<evidence type="ECO:0000313" key="2">
    <source>
        <dbReference type="EMBL" id="KNE95554.1"/>
    </source>
</evidence>
<dbReference type="OrthoDB" id="2497033at2759"/>
<dbReference type="Proteomes" id="UP000054564">
    <property type="component" value="Unassembled WGS sequence"/>
</dbReference>
<keyword evidence="3" id="KW-1185">Reference proteome</keyword>
<organism evidence="2 3">
    <name type="scientific">Puccinia striiformis f. sp. tritici PST-78</name>
    <dbReference type="NCBI Taxonomy" id="1165861"/>
    <lineage>
        <taxon>Eukaryota</taxon>
        <taxon>Fungi</taxon>
        <taxon>Dikarya</taxon>
        <taxon>Basidiomycota</taxon>
        <taxon>Pucciniomycotina</taxon>
        <taxon>Pucciniomycetes</taxon>
        <taxon>Pucciniales</taxon>
        <taxon>Pucciniaceae</taxon>
        <taxon>Puccinia</taxon>
    </lineage>
</organism>
<evidence type="ECO:0008006" key="4">
    <source>
        <dbReference type="Google" id="ProtNLM"/>
    </source>
</evidence>
<protein>
    <recommendedName>
        <fullName evidence="4">Secreted protein</fullName>
    </recommendedName>
</protein>
<dbReference type="AlphaFoldDB" id="A0A0L0V9A1"/>
<reference evidence="3" key="1">
    <citation type="submission" date="2014-03" db="EMBL/GenBank/DDBJ databases">
        <title>The Genome Sequence of Puccinia striiformis f. sp. tritici PST-78.</title>
        <authorList>
            <consortium name="The Broad Institute Genome Sequencing Platform"/>
            <person name="Cuomo C."/>
            <person name="Hulbert S."/>
            <person name="Chen X."/>
            <person name="Walker B."/>
            <person name="Young S.K."/>
            <person name="Zeng Q."/>
            <person name="Gargeya S."/>
            <person name="Fitzgerald M."/>
            <person name="Haas B."/>
            <person name="Abouelleil A."/>
            <person name="Alvarado L."/>
            <person name="Arachchi H.M."/>
            <person name="Berlin A.M."/>
            <person name="Chapman S.B."/>
            <person name="Goldberg J."/>
            <person name="Griggs A."/>
            <person name="Gujja S."/>
            <person name="Hansen M."/>
            <person name="Howarth C."/>
            <person name="Imamovic A."/>
            <person name="Larimer J."/>
            <person name="McCowan C."/>
            <person name="Montmayeur A."/>
            <person name="Murphy C."/>
            <person name="Neiman D."/>
            <person name="Pearson M."/>
            <person name="Priest M."/>
            <person name="Roberts A."/>
            <person name="Saif S."/>
            <person name="Shea T."/>
            <person name="Sisk P."/>
            <person name="Sykes S."/>
            <person name="Wortman J."/>
            <person name="Nusbaum C."/>
            <person name="Birren B."/>
        </authorList>
    </citation>
    <scope>NUCLEOTIDE SEQUENCE [LARGE SCALE GENOMIC DNA]</scope>
    <source>
        <strain evidence="3">race PST-78</strain>
    </source>
</reference>